<keyword evidence="2" id="KW-0689">Ribosomal protein</keyword>
<dbReference type="Pfam" id="PF00466">
    <property type="entry name" value="Ribosomal_L10"/>
    <property type="match status" value="1"/>
</dbReference>
<evidence type="ECO:0008006" key="6">
    <source>
        <dbReference type="Google" id="ProtNLM"/>
    </source>
</evidence>
<dbReference type="Gene3D" id="3.30.70.1730">
    <property type="match status" value="1"/>
</dbReference>
<evidence type="ECO:0000256" key="1">
    <source>
        <dbReference type="ARBA" id="ARBA00008889"/>
    </source>
</evidence>
<sequence length="255" mass="28038">MFSSLSSSTRVSSLNLLKGSPSKLSFYTSSNLSLCVKRMSTSSIEVQQTSIRDTVKPLKSRKTYLVDIYSHILKNSPVVLLVHHNNLLKTDDRNLRSQIKKVGGELTISRARLLKVALRGVEHSDPASKEAQKTFKNNKHEIFPLLNGPTGLIHFSEMNPKAVDGVVKVLEKSKGSLLLLGAMVDKKALSIQEIDTFKTLPTLPEVRSQLVGVLSILGGAGLVQTLEASGKVLYLTMEERRKQLDPESQKDEGSS</sequence>
<protein>
    <recommendedName>
        <fullName evidence="6">Ribosomal protein L10</fullName>
    </recommendedName>
</protein>
<reference evidence="4 5" key="1">
    <citation type="submission" date="2019-09" db="EMBL/GenBank/DDBJ databases">
        <authorList>
            <person name="Brejova B."/>
        </authorList>
    </citation>
    <scope>NUCLEOTIDE SEQUENCE [LARGE SCALE GENOMIC DNA]</scope>
</reference>
<dbReference type="OrthoDB" id="360689at2759"/>
<dbReference type="AlphaFoldDB" id="A0A5E8C3W0"/>
<evidence type="ECO:0000313" key="5">
    <source>
        <dbReference type="Proteomes" id="UP000398389"/>
    </source>
</evidence>
<evidence type="ECO:0000256" key="2">
    <source>
        <dbReference type="ARBA" id="ARBA00022980"/>
    </source>
</evidence>
<gene>
    <name evidence="4" type="ORF">SAPINGB_P004772</name>
</gene>
<comment type="similarity">
    <text evidence="1">Belongs to the universal ribosomal protein uL10 family.</text>
</comment>
<dbReference type="InterPro" id="IPR047865">
    <property type="entry name" value="Ribosomal_uL10_bac_type"/>
</dbReference>
<dbReference type="EMBL" id="CABVLU010000003">
    <property type="protein sequence ID" value="VVT55855.1"/>
    <property type="molecule type" value="Genomic_DNA"/>
</dbReference>
<dbReference type="GO" id="GO:1990904">
    <property type="term" value="C:ribonucleoprotein complex"/>
    <property type="evidence" value="ECO:0007669"/>
    <property type="project" value="UniProtKB-KW"/>
</dbReference>
<dbReference type="SUPFAM" id="SSF160369">
    <property type="entry name" value="Ribosomal protein L10-like"/>
    <property type="match status" value="1"/>
</dbReference>
<evidence type="ECO:0000256" key="3">
    <source>
        <dbReference type="ARBA" id="ARBA00023274"/>
    </source>
</evidence>
<dbReference type="InterPro" id="IPR043141">
    <property type="entry name" value="Ribosomal_uL10-like_sf"/>
</dbReference>
<evidence type="ECO:0000313" key="4">
    <source>
        <dbReference type="EMBL" id="VVT55855.1"/>
    </source>
</evidence>
<accession>A0A5E8C3W0</accession>
<dbReference type="RefSeq" id="XP_031855378.1">
    <property type="nucleotide sequence ID" value="XM_031999487.1"/>
</dbReference>
<proteinExistence type="inferred from homology"/>
<dbReference type="GO" id="GO:0005840">
    <property type="term" value="C:ribosome"/>
    <property type="evidence" value="ECO:0007669"/>
    <property type="project" value="UniProtKB-KW"/>
</dbReference>
<keyword evidence="5" id="KW-1185">Reference proteome</keyword>
<dbReference type="Proteomes" id="UP000398389">
    <property type="component" value="Unassembled WGS sequence"/>
</dbReference>
<dbReference type="PANTHER" id="PTHR11560">
    <property type="entry name" value="39S RIBOSOMAL PROTEIN L10, MITOCHONDRIAL"/>
    <property type="match status" value="1"/>
</dbReference>
<dbReference type="InterPro" id="IPR001790">
    <property type="entry name" value="Ribosomal_uL10"/>
</dbReference>
<organism evidence="4 5">
    <name type="scientific">Magnusiomyces paraingens</name>
    <dbReference type="NCBI Taxonomy" id="2606893"/>
    <lineage>
        <taxon>Eukaryota</taxon>
        <taxon>Fungi</taxon>
        <taxon>Dikarya</taxon>
        <taxon>Ascomycota</taxon>
        <taxon>Saccharomycotina</taxon>
        <taxon>Dipodascomycetes</taxon>
        <taxon>Dipodascales</taxon>
        <taxon>Dipodascaceae</taxon>
        <taxon>Magnusiomyces</taxon>
    </lineage>
</organism>
<dbReference type="GeneID" id="43583587"/>
<keyword evidence="3" id="KW-0687">Ribonucleoprotein</keyword>
<name>A0A5E8C3W0_9ASCO</name>